<dbReference type="Proteomes" id="UP001346869">
    <property type="component" value="Unassembled WGS sequence"/>
</dbReference>
<dbReference type="AlphaFoldDB" id="A0AAN7Y8V6"/>
<evidence type="ECO:0000313" key="3">
    <source>
        <dbReference type="Proteomes" id="UP001346869"/>
    </source>
</evidence>
<protein>
    <submittedName>
        <fullName evidence="2">Uncharacterized protein</fullName>
    </submittedName>
</protein>
<name>A0AAN7Y8V6_ELEMC</name>
<sequence length="120" mass="12788">MTPRPVRTCQRHTADTTFSQSLHQTRDHPALGDSIPGLNVSPQPITAQTVPLSDTVCTEAPAFLQSLMRRGVRRKREGISPEETGSCGSGSIGSLTGSAGRRNGRGIEKALELITSDGVY</sequence>
<dbReference type="EMBL" id="JAUZQC010000004">
    <property type="protein sequence ID" value="KAK5873100.1"/>
    <property type="molecule type" value="Genomic_DNA"/>
</dbReference>
<reference evidence="2 3" key="1">
    <citation type="journal article" date="2023" name="Genes (Basel)">
        <title>Chromosome-Level Genome Assembly and Circadian Gene Repertoire of the Patagonia Blennie Eleginops maclovinus-The Closest Ancestral Proxy of Antarctic Cryonotothenioids.</title>
        <authorList>
            <person name="Cheng C.C."/>
            <person name="Rivera-Colon A.G."/>
            <person name="Minhas B.F."/>
            <person name="Wilson L."/>
            <person name="Rayamajhi N."/>
            <person name="Vargas-Chacoff L."/>
            <person name="Catchen J.M."/>
        </authorList>
    </citation>
    <scope>NUCLEOTIDE SEQUENCE [LARGE SCALE GENOMIC DNA]</scope>
    <source>
        <strain evidence="2">JMC-PN-2008</strain>
    </source>
</reference>
<gene>
    <name evidence="2" type="ORF">PBY51_013744</name>
</gene>
<feature type="region of interest" description="Disordered" evidence="1">
    <location>
        <begin position="1"/>
        <end position="40"/>
    </location>
</feature>
<evidence type="ECO:0000313" key="2">
    <source>
        <dbReference type="EMBL" id="KAK5873100.1"/>
    </source>
</evidence>
<organism evidence="2 3">
    <name type="scientific">Eleginops maclovinus</name>
    <name type="common">Patagonian blennie</name>
    <name type="synonym">Eleginus maclovinus</name>
    <dbReference type="NCBI Taxonomy" id="56733"/>
    <lineage>
        <taxon>Eukaryota</taxon>
        <taxon>Metazoa</taxon>
        <taxon>Chordata</taxon>
        <taxon>Craniata</taxon>
        <taxon>Vertebrata</taxon>
        <taxon>Euteleostomi</taxon>
        <taxon>Actinopterygii</taxon>
        <taxon>Neopterygii</taxon>
        <taxon>Teleostei</taxon>
        <taxon>Neoteleostei</taxon>
        <taxon>Acanthomorphata</taxon>
        <taxon>Eupercaria</taxon>
        <taxon>Perciformes</taxon>
        <taxon>Notothenioidei</taxon>
        <taxon>Eleginopidae</taxon>
        <taxon>Eleginops</taxon>
    </lineage>
</organism>
<reference evidence="2 3" key="2">
    <citation type="journal article" date="2023" name="Mol. Biol. Evol.">
        <title>Genomics of Secondarily Temperate Adaptation in the Only Non-Antarctic Icefish.</title>
        <authorList>
            <person name="Rivera-Colon A.G."/>
            <person name="Rayamajhi N."/>
            <person name="Minhas B.F."/>
            <person name="Madrigal G."/>
            <person name="Bilyk K.T."/>
            <person name="Yoon V."/>
            <person name="Hune M."/>
            <person name="Gregory S."/>
            <person name="Cheng C.H.C."/>
            <person name="Catchen J.M."/>
        </authorList>
    </citation>
    <scope>NUCLEOTIDE SEQUENCE [LARGE SCALE GENOMIC DNA]</scope>
    <source>
        <strain evidence="2">JMC-PN-2008</strain>
    </source>
</reference>
<accession>A0AAN7Y8V6</accession>
<feature type="region of interest" description="Disordered" evidence="1">
    <location>
        <begin position="74"/>
        <end position="108"/>
    </location>
</feature>
<keyword evidence="3" id="KW-1185">Reference proteome</keyword>
<proteinExistence type="predicted"/>
<comment type="caution">
    <text evidence="2">The sequence shown here is derived from an EMBL/GenBank/DDBJ whole genome shotgun (WGS) entry which is preliminary data.</text>
</comment>
<evidence type="ECO:0000256" key="1">
    <source>
        <dbReference type="SAM" id="MobiDB-lite"/>
    </source>
</evidence>